<evidence type="ECO:0000256" key="1">
    <source>
        <dbReference type="ARBA" id="ARBA00010609"/>
    </source>
</evidence>
<dbReference type="PANTHER" id="PTHR11709:SF394">
    <property type="entry name" value="FI03373P-RELATED"/>
    <property type="match status" value="1"/>
</dbReference>
<keyword evidence="4" id="KW-0186">Copper</keyword>
<dbReference type="InterPro" id="IPR011706">
    <property type="entry name" value="Cu-oxidase_C"/>
</dbReference>
<dbReference type="Pfam" id="PF07732">
    <property type="entry name" value="Cu-oxidase_3"/>
    <property type="match status" value="1"/>
</dbReference>
<dbReference type="GO" id="GO:0005886">
    <property type="term" value="C:plasma membrane"/>
    <property type="evidence" value="ECO:0007669"/>
    <property type="project" value="TreeGrafter"/>
</dbReference>
<dbReference type="PANTHER" id="PTHR11709">
    <property type="entry name" value="MULTI-COPPER OXIDASE"/>
    <property type="match status" value="1"/>
</dbReference>
<dbReference type="InParanoid" id="A0A6J0BE61"/>
<keyword evidence="3" id="KW-0560">Oxidoreductase</keyword>
<evidence type="ECO:0000313" key="10">
    <source>
        <dbReference type="RefSeq" id="XP_015512671.1"/>
    </source>
</evidence>
<evidence type="ECO:0000259" key="6">
    <source>
        <dbReference type="Pfam" id="PF00394"/>
    </source>
</evidence>
<dbReference type="GO" id="GO:0006826">
    <property type="term" value="P:iron ion transport"/>
    <property type="evidence" value="ECO:0007669"/>
    <property type="project" value="TreeGrafter"/>
</dbReference>
<keyword evidence="9" id="KW-1185">Reference proteome</keyword>
<dbReference type="InterPro" id="IPR011707">
    <property type="entry name" value="Cu-oxidase-like_N"/>
</dbReference>
<evidence type="ECO:0000259" key="7">
    <source>
        <dbReference type="Pfam" id="PF07731"/>
    </source>
</evidence>
<dbReference type="GO" id="GO:0016491">
    <property type="term" value="F:oxidoreductase activity"/>
    <property type="evidence" value="ECO:0007669"/>
    <property type="project" value="UniProtKB-KW"/>
</dbReference>
<organism evidence="10">
    <name type="scientific">Neodiprion lecontei</name>
    <name type="common">Redheaded pine sawfly</name>
    <dbReference type="NCBI Taxonomy" id="441921"/>
    <lineage>
        <taxon>Eukaryota</taxon>
        <taxon>Metazoa</taxon>
        <taxon>Ecdysozoa</taxon>
        <taxon>Arthropoda</taxon>
        <taxon>Hexapoda</taxon>
        <taxon>Insecta</taxon>
        <taxon>Pterygota</taxon>
        <taxon>Neoptera</taxon>
        <taxon>Endopterygota</taxon>
        <taxon>Hymenoptera</taxon>
        <taxon>Tenthredinoidea</taxon>
        <taxon>Diprionidae</taxon>
        <taxon>Diprioninae</taxon>
        <taxon>Neodiprion</taxon>
    </lineage>
</organism>
<feature type="chain" id="PRO_5026722505" evidence="5">
    <location>
        <begin position="19"/>
        <end position="617"/>
    </location>
</feature>
<dbReference type="SUPFAM" id="SSF49503">
    <property type="entry name" value="Cupredoxins"/>
    <property type="match status" value="3"/>
</dbReference>
<feature type="signal peptide" evidence="5">
    <location>
        <begin position="1"/>
        <end position="18"/>
    </location>
</feature>
<accession>A0A6J0BE61</accession>
<dbReference type="CDD" id="cd13858">
    <property type="entry name" value="CuRO_1_tcLCC2_insect_like"/>
    <property type="match status" value="1"/>
</dbReference>
<keyword evidence="5" id="KW-0732">Signal</keyword>
<evidence type="ECO:0000256" key="4">
    <source>
        <dbReference type="ARBA" id="ARBA00023008"/>
    </source>
</evidence>
<dbReference type="InterPro" id="IPR045087">
    <property type="entry name" value="Cu-oxidase_fam"/>
</dbReference>
<dbReference type="Proteomes" id="UP000829291">
    <property type="component" value="Chromosome 5"/>
</dbReference>
<sequence length="617" mass="67770">MAPLSRGIIIVLLAVSAAQIVKKTGKSLLDQYRYCSRPCVPASETKKCRYQFSVSELPNLNSVCYASHGNNTIPPDCPEGYFDNGVLGINGMSPGPQIEICLGDTLEVILKNDLGTTEMSLHWHGLSQKGSAHMDGVPMVTQCPVLPFSSFRYEMKPDIAGSYLYYAQSAPQQGDGIYGALIVREPGSDPNAEKTLLISTRLEAPLTQLWPEVSAPTDLLVNGQSDGYRISVDRNRRYLMRLINANAIACPVVLSIADHKLLAVAVDGGKVDSRTPASHVVLFPGERFDLTLETNQASGRYLVKVQGMGECKDLFHAASLDYEGSSKSSTIIGSAIRLSEDDIVSLQKGHKCYQVSRGILCSLDTRGFADKSIQNHPGETVYVSFDVNTLGDITDEMTDFKYNIYGFSHYPTYLSLSTTEARIPQINGMTFRYPPSPILSQPENTPDDILCSLEAKSEFCENTPRFCECLQIFEVPINETVELVIIDEGFGGNASQTFHVHGYQLSVVGADSFEKPVTKAEVKALDLSQGLPRNLSNPPKKDTFTVPNKGYAIVRFRTDNIGYWLWEARSTGISPTTSSPGMQFLMQVGSRENMPTVPIDFPSCGNNKKPDMIFEIN</sequence>
<evidence type="ECO:0000313" key="9">
    <source>
        <dbReference type="Proteomes" id="UP000829291"/>
    </source>
</evidence>
<evidence type="ECO:0000256" key="5">
    <source>
        <dbReference type="SAM" id="SignalP"/>
    </source>
</evidence>
<dbReference type="RefSeq" id="XP_015512671.1">
    <property type="nucleotide sequence ID" value="XM_015657185.2"/>
</dbReference>
<comment type="similarity">
    <text evidence="1">Belongs to the multicopper oxidase family.</text>
</comment>
<dbReference type="Pfam" id="PF00394">
    <property type="entry name" value="Cu-oxidase"/>
    <property type="match status" value="1"/>
</dbReference>
<feature type="domain" description="Plastocyanin-like" evidence="7">
    <location>
        <begin position="459"/>
        <end position="566"/>
    </location>
</feature>
<dbReference type="GO" id="GO:0005507">
    <property type="term" value="F:copper ion binding"/>
    <property type="evidence" value="ECO:0007669"/>
    <property type="project" value="InterPro"/>
</dbReference>
<evidence type="ECO:0000259" key="8">
    <source>
        <dbReference type="Pfam" id="PF07732"/>
    </source>
</evidence>
<dbReference type="CDD" id="cd13905">
    <property type="entry name" value="CuRO_3_tcLLC2_insect_like"/>
    <property type="match status" value="1"/>
</dbReference>
<evidence type="ECO:0000256" key="2">
    <source>
        <dbReference type="ARBA" id="ARBA00022723"/>
    </source>
</evidence>
<dbReference type="OrthoDB" id="2121828at2759"/>
<dbReference type="InterPro" id="IPR008972">
    <property type="entry name" value="Cupredoxin"/>
</dbReference>
<keyword evidence="2" id="KW-0479">Metal-binding</keyword>
<name>A0A6J0BE61_NEOLC</name>
<dbReference type="Gene3D" id="2.60.40.420">
    <property type="entry name" value="Cupredoxins - blue copper proteins"/>
    <property type="match status" value="3"/>
</dbReference>
<evidence type="ECO:0000256" key="3">
    <source>
        <dbReference type="ARBA" id="ARBA00023002"/>
    </source>
</evidence>
<gene>
    <name evidence="10" type="primary">LOC107219098</name>
</gene>
<protein>
    <submittedName>
        <fullName evidence="10">Laccase-2 isoform X1</fullName>
    </submittedName>
</protein>
<dbReference type="AlphaFoldDB" id="A0A6J0BE61"/>
<feature type="domain" description="Plastocyanin-like" evidence="6">
    <location>
        <begin position="215"/>
        <end position="320"/>
    </location>
</feature>
<dbReference type="Pfam" id="PF07731">
    <property type="entry name" value="Cu-oxidase_2"/>
    <property type="match status" value="1"/>
</dbReference>
<dbReference type="InterPro" id="IPR001117">
    <property type="entry name" value="Cu-oxidase_2nd"/>
</dbReference>
<proteinExistence type="inferred from homology"/>
<dbReference type="KEGG" id="nlo:107219098"/>
<dbReference type="GeneID" id="107219098"/>
<feature type="domain" description="Plastocyanin-like" evidence="8">
    <location>
        <begin position="83"/>
        <end position="186"/>
    </location>
</feature>
<reference evidence="10" key="1">
    <citation type="submission" date="2025-08" db="UniProtKB">
        <authorList>
            <consortium name="RefSeq"/>
        </authorList>
    </citation>
    <scope>IDENTIFICATION</scope>
    <source>
        <tissue evidence="10">Thorax and Abdomen</tissue>
    </source>
</reference>